<dbReference type="RefSeq" id="WP_188512478.1">
    <property type="nucleotide sequence ID" value="NZ_BMGD01000001.1"/>
</dbReference>
<accession>A0ABQ1IRK0</accession>
<keyword evidence="3" id="KW-1185">Reference proteome</keyword>
<keyword evidence="1" id="KW-0732">Signal</keyword>
<feature type="chain" id="PRO_5046061883" evidence="1">
    <location>
        <begin position="27"/>
        <end position="200"/>
    </location>
</feature>
<evidence type="ECO:0000256" key="1">
    <source>
        <dbReference type="SAM" id="SignalP"/>
    </source>
</evidence>
<dbReference type="EMBL" id="BMGD01000001">
    <property type="protein sequence ID" value="GGB50675.1"/>
    <property type="molecule type" value="Genomic_DNA"/>
</dbReference>
<gene>
    <name evidence="2" type="ORF">GCM10010833_01700</name>
</gene>
<evidence type="ECO:0000313" key="2">
    <source>
        <dbReference type="EMBL" id="GGB50675.1"/>
    </source>
</evidence>
<dbReference type="PROSITE" id="PS51257">
    <property type="entry name" value="PROKAR_LIPOPROTEIN"/>
    <property type="match status" value="1"/>
</dbReference>
<proteinExistence type="predicted"/>
<feature type="signal peptide" evidence="1">
    <location>
        <begin position="1"/>
        <end position="26"/>
    </location>
</feature>
<dbReference type="Proteomes" id="UP000614261">
    <property type="component" value="Unassembled WGS sequence"/>
</dbReference>
<protein>
    <submittedName>
        <fullName evidence="2">Uncharacterized protein</fullName>
    </submittedName>
</protein>
<reference evidence="3" key="1">
    <citation type="journal article" date="2019" name="Int. J. Syst. Evol. Microbiol.">
        <title>The Global Catalogue of Microorganisms (GCM) 10K type strain sequencing project: providing services to taxonomists for standard genome sequencing and annotation.</title>
        <authorList>
            <consortium name="The Broad Institute Genomics Platform"/>
            <consortium name="The Broad Institute Genome Sequencing Center for Infectious Disease"/>
            <person name="Wu L."/>
            <person name="Ma J."/>
        </authorList>
    </citation>
    <scope>NUCLEOTIDE SEQUENCE [LARGE SCALE GENOMIC DNA]</scope>
    <source>
        <strain evidence="3">CGMCC 1.12851</strain>
    </source>
</reference>
<name>A0ABQ1IRK0_9SPHN</name>
<comment type="caution">
    <text evidence="2">The sequence shown here is derived from an EMBL/GenBank/DDBJ whole genome shotgun (WGS) entry which is preliminary data.</text>
</comment>
<organism evidence="2 3">
    <name type="scientific">Blastomonas aquatica</name>
    <dbReference type="NCBI Taxonomy" id="1510276"/>
    <lineage>
        <taxon>Bacteria</taxon>
        <taxon>Pseudomonadati</taxon>
        <taxon>Pseudomonadota</taxon>
        <taxon>Alphaproteobacteria</taxon>
        <taxon>Sphingomonadales</taxon>
        <taxon>Sphingomonadaceae</taxon>
        <taxon>Blastomonas</taxon>
    </lineage>
</organism>
<sequence length="200" mass="22403">MTLPSLRALVALWLLALACLPLTAQAHKLRESGVSVAVDDSPLTVTPSRDWNRLDGNIGKHTERWTIDGAQLNDVTFYAGIEPGKPLVRERSKKREPLPKFSTATLLVEVPELLETTYRTYKNSGSFKVTTIEPGQFLGREAVHFTYEFVDQDELTRQGEARAAIIAGRLYMISFEAPRLHYFEAVIAQFRKLADSATLP</sequence>
<evidence type="ECO:0000313" key="3">
    <source>
        <dbReference type="Proteomes" id="UP000614261"/>
    </source>
</evidence>